<dbReference type="InterPro" id="IPR025847">
    <property type="entry name" value="MEDS_domain"/>
</dbReference>
<dbReference type="AlphaFoldDB" id="A0AB39L3E6"/>
<gene>
    <name evidence="2" type="ORF">AB5L97_00850</name>
</gene>
<protein>
    <submittedName>
        <fullName evidence="2">MEDS domain-containing protein</fullName>
    </submittedName>
</protein>
<sequence length="172" mass="19226">MNERIHRPRREDRWPVGHLGWAFMGLPEFEGRVASFLVEGHARGERQVFIVDDPRAALWPKGLVERGDLLIFSTAEAYGQAMIIDAAAQRAAFESSLAEAIELGYTGLRIAADNTSLTLDPERLEAWMRWEEEAELLMQAKPITGLCAFDRTRSDAATIKALMSMHPVAVGF</sequence>
<evidence type="ECO:0000313" key="2">
    <source>
        <dbReference type="EMBL" id="XDP45607.1"/>
    </source>
</evidence>
<dbReference type="EMBL" id="CP163302">
    <property type="protein sequence ID" value="XDP45607.1"/>
    <property type="molecule type" value="Genomic_DNA"/>
</dbReference>
<evidence type="ECO:0000259" key="1">
    <source>
        <dbReference type="Pfam" id="PF14417"/>
    </source>
</evidence>
<dbReference type="KEGG" id="spue:AB5L97_00850"/>
<accession>A0AB39L3E6</accession>
<dbReference type="RefSeq" id="WP_369046109.1">
    <property type="nucleotide sequence ID" value="NZ_CP163302.1"/>
</dbReference>
<reference evidence="2" key="1">
    <citation type="submission" date="2024-07" db="EMBL/GenBank/DDBJ databases">
        <authorList>
            <person name="fu j."/>
        </authorList>
    </citation>
    <scope>NUCLEOTIDE SEQUENCE</scope>
    <source>
        <strain evidence="2">P10A9</strain>
    </source>
</reference>
<organism evidence="2">
    <name type="scientific">Sinomonas puerhi</name>
    <dbReference type="NCBI Taxonomy" id="3238584"/>
    <lineage>
        <taxon>Bacteria</taxon>
        <taxon>Bacillati</taxon>
        <taxon>Actinomycetota</taxon>
        <taxon>Actinomycetes</taxon>
        <taxon>Micrococcales</taxon>
        <taxon>Micrococcaceae</taxon>
        <taxon>Sinomonas</taxon>
    </lineage>
</organism>
<proteinExistence type="predicted"/>
<feature type="domain" description="MEDS" evidence="1">
    <location>
        <begin position="18"/>
        <end position="167"/>
    </location>
</feature>
<name>A0AB39L3E6_9MICC</name>
<dbReference type="Pfam" id="PF14417">
    <property type="entry name" value="MEDS"/>
    <property type="match status" value="1"/>
</dbReference>